<dbReference type="SUPFAM" id="SSF52374">
    <property type="entry name" value="Nucleotidylyl transferase"/>
    <property type="match status" value="1"/>
</dbReference>
<keyword evidence="8 11" id="KW-0030">Aminoacyl-tRNA synthetase</keyword>
<dbReference type="PANTHER" id="PTHR43311">
    <property type="entry name" value="GLUTAMATE--TRNA LIGASE"/>
    <property type="match status" value="1"/>
</dbReference>
<evidence type="ECO:0000256" key="3">
    <source>
        <dbReference type="ARBA" id="ARBA00012835"/>
    </source>
</evidence>
<dbReference type="InterPro" id="IPR000924">
    <property type="entry name" value="Glu/Gln-tRNA-synth"/>
</dbReference>
<evidence type="ECO:0000256" key="5">
    <source>
        <dbReference type="ARBA" id="ARBA00022741"/>
    </source>
</evidence>
<evidence type="ECO:0000313" key="13">
    <source>
        <dbReference type="EMBL" id="KAK2612200.1"/>
    </source>
</evidence>
<protein>
    <recommendedName>
        <fullName evidence="10">Glutamate--tRNA ligase, mitochondrial</fullName>
        <ecNumber evidence="3">6.1.1.17</ecNumber>
    </recommendedName>
    <alternativeName>
        <fullName evidence="9">Glutamyl-tRNA synthetase</fullName>
    </alternativeName>
</protein>
<dbReference type="CDD" id="cd00808">
    <property type="entry name" value="GluRS_core"/>
    <property type="match status" value="1"/>
</dbReference>
<keyword evidence="14" id="KW-1185">Reference proteome</keyword>
<keyword evidence="6 11" id="KW-0067">ATP-binding</keyword>
<evidence type="ECO:0000256" key="10">
    <source>
        <dbReference type="ARBA" id="ARBA00072917"/>
    </source>
</evidence>
<dbReference type="GO" id="GO:0008270">
    <property type="term" value="F:zinc ion binding"/>
    <property type="evidence" value="ECO:0007669"/>
    <property type="project" value="InterPro"/>
</dbReference>
<dbReference type="Gene3D" id="3.40.50.620">
    <property type="entry name" value="HUPs"/>
    <property type="match status" value="1"/>
</dbReference>
<dbReference type="GO" id="GO:0006424">
    <property type="term" value="P:glutamyl-tRNA aminoacylation"/>
    <property type="evidence" value="ECO:0007669"/>
    <property type="project" value="InterPro"/>
</dbReference>
<proteinExistence type="inferred from homology"/>
<evidence type="ECO:0000256" key="9">
    <source>
        <dbReference type="ARBA" id="ARBA00030865"/>
    </source>
</evidence>
<dbReference type="EC" id="6.1.1.17" evidence="3"/>
<keyword evidence="7 11" id="KW-0648">Protein biosynthesis</keyword>
<accession>A0AAJ0CZ86</accession>
<evidence type="ECO:0000256" key="1">
    <source>
        <dbReference type="ARBA" id="ARBA00004173"/>
    </source>
</evidence>
<dbReference type="GO" id="GO:0004818">
    <property type="term" value="F:glutamate-tRNA ligase activity"/>
    <property type="evidence" value="ECO:0007669"/>
    <property type="project" value="UniProtKB-EC"/>
</dbReference>
<evidence type="ECO:0000256" key="6">
    <source>
        <dbReference type="ARBA" id="ARBA00022840"/>
    </source>
</evidence>
<dbReference type="InterPro" id="IPR004527">
    <property type="entry name" value="Glu-tRNA-ligase_bac/mito"/>
</dbReference>
<dbReference type="EMBL" id="JASWJB010000019">
    <property type="protein sequence ID" value="KAK2612200.1"/>
    <property type="molecule type" value="Genomic_DNA"/>
</dbReference>
<comment type="subcellular location">
    <subcellularLocation>
        <location evidence="1">Mitochondrion</location>
    </subcellularLocation>
</comment>
<evidence type="ECO:0000256" key="11">
    <source>
        <dbReference type="RuleBase" id="RU363037"/>
    </source>
</evidence>
<dbReference type="Proteomes" id="UP001251528">
    <property type="component" value="Unassembled WGS sequence"/>
</dbReference>
<keyword evidence="4 11" id="KW-0436">Ligase</keyword>
<dbReference type="GO" id="GO:0005524">
    <property type="term" value="F:ATP binding"/>
    <property type="evidence" value="ECO:0007669"/>
    <property type="project" value="UniProtKB-KW"/>
</dbReference>
<dbReference type="HAMAP" id="MF_00022">
    <property type="entry name" value="Glu_tRNA_synth_type1"/>
    <property type="match status" value="1"/>
</dbReference>
<feature type="domain" description="Glutamyl/glutaminyl-tRNA synthetase class Ib catalytic" evidence="12">
    <location>
        <begin position="44"/>
        <end position="326"/>
    </location>
</feature>
<evidence type="ECO:0000256" key="4">
    <source>
        <dbReference type="ARBA" id="ARBA00022598"/>
    </source>
</evidence>
<dbReference type="FunFam" id="3.40.50.620:FF:000045">
    <property type="entry name" value="Glutamate--tRNA ligase, mitochondrial"/>
    <property type="match status" value="1"/>
</dbReference>
<evidence type="ECO:0000256" key="7">
    <source>
        <dbReference type="ARBA" id="ARBA00022917"/>
    </source>
</evidence>
<dbReference type="Pfam" id="PF00749">
    <property type="entry name" value="tRNA-synt_1c"/>
    <property type="match status" value="1"/>
</dbReference>
<evidence type="ECO:0000259" key="12">
    <source>
        <dbReference type="Pfam" id="PF00749"/>
    </source>
</evidence>
<dbReference type="AlphaFoldDB" id="A0AAJ0CZ86"/>
<dbReference type="GO" id="GO:0005739">
    <property type="term" value="C:mitochondrion"/>
    <property type="evidence" value="ECO:0007669"/>
    <property type="project" value="UniProtKB-SubCell"/>
</dbReference>
<sequence length="598" mass="67514">MVPIERAFGLKALRSRNKILKKDAKASAHTAQRTILGQSSELPIRARFAPSPTGYLHLGSLRTALFNCLAARVSNGAFILRVEDTDQNRLVGDAEDRLIKELKWAGLAWDEGPDCGGPYGPYKQSERLAIYKYHVQTLIDRGHAYRCFCTSEQLESQKRVLHEAGKSTSYPGTCRSVDSNESERRFGQGDRHVVRLKGDAFGRPKFRDAIYGLFQKKDVEEDFVLLKSDGFPTYHLANVVDDHMMKITHVIRGEEWLISTPKHLALYQAFGWKPPTFAHLGLLVNSDGSKLSKRNDSVNLSTYQAKGVLPMALLSWLANLGSSFKSNIKAPRTIAAIADAVCLKEHTASELLICADKGFLPQLTFKFTRGGIKLNIEKLDYFHAKYRDAILWDPIPELLEKESMLIDKHVIQPILQEINAITRGQGTFVDRLPEIWRREALIPVPAILNENSKARYMYNIVAGKRGGFLPTETLIKKHHYLFWRVPKSTYRLSLASYRPDQRILQALGDAVEQPELWTSEGVEVMQAIWAALDGQDIDSLAVHNTLRLVGAGGHSVVSQSSSRMFMLLGRDEWRWRTDMINKLLSKEQRKVAFKSITS</sequence>
<dbReference type="PANTHER" id="PTHR43311:SF2">
    <property type="entry name" value="GLUTAMATE--TRNA LIGASE, MITOCHONDRIAL-RELATED"/>
    <property type="match status" value="1"/>
</dbReference>
<dbReference type="PRINTS" id="PR00987">
    <property type="entry name" value="TRNASYNTHGLU"/>
</dbReference>
<reference evidence="13" key="1">
    <citation type="submission" date="2023-06" db="EMBL/GenBank/DDBJ databases">
        <title>Conoideocrella luteorostrata (Hypocreales: Clavicipitaceae), a potential biocontrol fungus for elongate hemlock scale in United States Christmas tree production areas.</title>
        <authorList>
            <person name="Barrett H."/>
            <person name="Lovett B."/>
            <person name="Macias A.M."/>
            <person name="Stajich J.E."/>
            <person name="Kasson M.T."/>
        </authorList>
    </citation>
    <scope>NUCLEOTIDE SEQUENCE</scope>
    <source>
        <strain evidence="13">ARSEF 14590</strain>
    </source>
</reference>
<comment type="similarity">
    <text evidence="2">Belongs to the class-I aminoacyl-tRNA synthetase family. Glutamate--tRNA ligase type 1 subfamily.</text>
</comment>
<dbReference type="NCBIfam" id="TIGR00464">
    <property type="entry name" value="gltX_bact"/>
    <property type="match status" value="1"/>
</dbReference>
<organism evidence="13 14">
    <name type="scientific">Conoideocrella luteorostrata</name>
    <dbReference type="NCBI Taxonomy" id="1105319"/>
    <lineage>
        <taxon>Eukaryota</taxon>
        <taxon>Fungi</taxon>
        <taxon>Dikarya</taxon>
        <taxon>Ascomycota</taxon>
        <taxon>Pezizomycotina</taxon>
        <taxon>Sordariomycetes</taxon>
        <taxon>Hypocreomycetidae</taxon>
        <taxon>Hypocreales</taxon>
        <taxon>Clavicipitaceae</taxon>
        <taxon>Conoideocrella</taxon>
    </lineage>
</organism>
<gene>
    <name evidence="13" type="primary">MSE1</name>
    <name evidence="13" type="ORF">QQS21_001776</name>
</gene>
<name>A0AAJ0CZ86_9HYPO</name>
<dbReference type="InterPro" id="IPR033910">
    <property type="entry name" value="GluRS_core"/>
</dbReference>
<keyword evidence="5 11" id="KW-0547">Nucleotide-binding</keyword>
<dbReference type="InterPro" id="IPR014729">
    <property type="entry name" value="Rossmann-like_a/b/a_fold"/>
</dbReference>
<comment type="caution">
    <text evidence="13">The sequence shown here is derived from an EMBL/GenBank/DDBJ whole genome shotgun (WGS) entry which is preliminary data.</text>
</comment>
<evidence type="ECO:0000313" key="14">
    <source>
        <dbReference type="Proteomes" id="UP001251528"/>
    </source>
</evidence>
<dbReference type="InterPro" id="IPR020058">
    <property type="entry name" value="Glu/Gln-tRNA-synth_Ib_cat-dom"/>
</dbReference>
<dbReference type="InterPro" id="IPR049940">
    <property type="entry name" value="GluQ/Sye"/>
</dbReference>
<evidence type="ECO:0000256" key="8">
    <source>
        <dbReference type="ARBA" id="ARBA00023146"/>
    </source>
</evidence>
<evidence type="ECO:0000256" key="2">
    <source>
        <dbReference type="ARBA" id="ARBA00007894"/>
    </source>
</evidence>